<proteinExistence type="predicted"/>
<accession>A0A499VGG6</accession>
<organism evidence="1">
    <name type="scientific">Streptomyces avermitilis</name>
    <dbReference type="NCBI Taxonomy" id="33903"/>
    <lineage>
        <taxon>Bacteria</taxon>
        <taxon>Bacillati</taxon>
        <taxon>Actinomycetota</taxon>
        <taxon>Actinomycetes</taxon>
        <taxon>Kitasatosporales</taxon>
        <taxon>Streptomycetaceae</taxon>
        <taxon>Streptomyces</taxon>
    </lineage>
</organism>
<name>A0A499VGG6_STRAX</name>
<dbReference type="AlphaFoldDB" id="A0A499VGG6"/>
<protein>
    <submittedName>
        <fullName evidence="1">Uncharacterized protein</fullName>
    </submittedName>
</protein>
<reference evidence="1" key="1">
    <citation type="submission" date="2019-04" db="EMBL/GenBank/DDBJ databases">
        <title>Draft genome sequences of Streptomyces avermitilis MC3.</title>
        <authorList>
            <person name="Komaki H."/>
            <person name="Tamura T."/>
            <person name="Hosoyama A."/>
        </authorList>
    </citation>
    <scope>NUCLEOTIDE SEQUENCE</scope>
    <source>
        <strain evidence="1">MC3</strain>
    </source>
</reference>
<dbReference type="EMBL" id="AP019621">
    <property type="protein sequence ID" value="BBJ53533.1"/>
    <property type="molecule type" value="Genomic_DNA"/>
</dbReference>
<evidence type="ECO:0000313" key="1">
    <source>
        <dbReference type="EMBL" id="BBJ53533.1"/>
    </source>
</evidence>
<sequence>MERGEPRQRRLTDTVGLVGPIGLVGAMDPVGRMSPVGLTGFVRLALTRLGRGI</sequence>
<gene>
    <name evidence="1" type="ORF">SAVMC3_61620</name>
</gene>